<feature type="domain" description="DUF4422" evidence="1">
    <location>
        <begin position="4"/>
        <end position="213"/>
    </location>
</feature>
<comment type="caution">
    <text evidence="2">The sequence shown here is derived from an EMBL/GenBank/DDBJ whole genome shotgun (WGS) entry which is preliminary data.</text>
</comment>
<keyword evidence="3" id="KW-1185">Reference proteome</keyword>
<sequence length="246" mass="28586">MEIKIVVATHKQAAMPKDDMYLPLQVGAAGSPGLGIQRDDVGENISKKHDMFAELTGMYWAWKNVNADYIGLVHYRRYFRGRGVEGFKEIANMDDVQGLLHVAPVILPRKRNYYVETVYSQFAHAHDVMNLDVAGCVVKEKYPEYYSAFENLKNRRSTHICNMCIMRKDYFYEYCSWLFDILLEVGLRLPDNQEPRCLGYIGERLLDVWLETRQVKYVEKSVVCYGVENTVCKGIKMLKRKVFGRK</sequence>
<evidence type="ECO:0000313" key="2">
    <source>
        <dbReference type="EMBL" id="MSU09156.1"/>
    </source>
</evidence>
<accession>A0A6I2UKD2</accession>
<dbReference type="Pfam" id="PF14393">
    <property type="entry name" value="DUF4422"/>
    <property type="match status" value="1"/>
</dbReference>
<name>A0A6I2UKD2_9FIRM</name>
<dbReference type="GeneID" id="96779090"/>
<dbReference type="AlphaFoldDB" id="A0A6I2UKD2"/>
<reference evidence="2 3" key="1">
    <citation type="submission" date="2019-08" db="EMBL/GenBank/DDBJ databases">
        <title>In-depth cultivation of the pig gut microbiome towards novel bacterial diversity and tailored functional studies.</title>
        <authorList>
            <person name="Wylensek D."/>
            <person name="Hitch T.C.A."/>
            <person name="Clavel T."/>
        </authorList>
    </citation>
    <scope>NUCLEOTIDE SEQUENCE [LARGE SCALE GENOMIC DNA]</scope>
    <source>
        <strain evidence="2 3">WCA-693-APC-5D-A</strain>
    </source>
</reference>
<dbReference type="RefSeq" id="WP_154407319.1">
    <property type="nucleotide sequence ID" value="NZ_VUNR01000017.1"/>
</dbReference>
<evidence type="ECO:0000313" key="3">
    <source>
        <dbReference type="Proteomes" id="UP000433181"/>
    </source>
</evidence>
<protein>
    <submittedName>
        <fullName evidence="2">DUF4422 domain-containing protein</fullName>
    </submittedName>
</protein>
<dbReference type="InterPro" id="IPR025536">
    <property type="entry name" value="DUF4422"/>
</dbReference>
<organism evidence="2 3">
    <name type="scientific">Anaerovibrio slackiae</name>
    <dbReference type="NCBI Taxonomy" id="2652309"/>
    <lineage>
        <taxon>Bacteria</taxon>
        <taxon>Bacillati</taxon>
        <taxon>Bacillota</taxon>
        <taxon>Negativicutes</taxon>
        <taxon>Selenomonadales</taxon>
        <taxon>Selenomonadaceae</taxon>
        <taxon>Anaerovibrio</taxon>
    </lineage>
</organism>
<dbReference type="EMBL" id="VUNR01000017">
    <property type="protein sequence ID" value="MSU09156.1"/>
    <property type="molecule type" value="Genomic_DNA"/>
</dbReference>
<gene>
    <name evidence="2" type="ORF">FYJ84_09180</name>
</gene>
<evidence type="ECO:0000259" key="1">
    <source>
        <dbReference type="Pfam" id="PF14393"/>
    </source>
</evidence>
<proteinExistence type="predicted"/>
<dbReference type="Proteomes" id="UP000433181">
    <property type="component" value="Unassembled WGS sequence"/>
</dbReference>